<organism evidence="4 5">
    <name type="scientific">Sphingomonas tagetis</name>
    <dbReference type="NCBI Taxonomy" id="2949092"/>
    <lineage>
        <taxon>Bacteria</taxon>
        <taxon>Pseudomonadati</taxon>
        <taxon>Pseudomonadota</taxon>
        <taxon>Alphaproteobacteria</taxon>
        <taxon>Sphingomonadales</taxon>
        <taxon>Sphingomonadaceae</taxon>
        <taxon>Sphingomonas</taxon>
    </lineage>
</organism>
<evidence type="ECO:0000256" key="1">
    <source>
        <dbReference type="ARBA" id="ARBA00010211"/>
    </source>
</evidence>
<evidence type="ECO:0000313" key="5">
    <source>
        <dbReference type="Proteomes" id="UP001139451"/>
    </source>
</evidence>
<dbReference type="Pfam" id="PF01557">
    <property type="entry name" value="FAA_hydrolase"/>
    <property type="match status" value="1"/>
</dbReference>
<comment type="similarity">
    <text evidence="1">Belongs to the FAH family.</text>
</comment>
<feature type="domain" description="Fumarylacetoacetase-like C-terminal" evidence="3">
    <location>
        <begin position="81"/>
        <end position="285"/>
    </location>
</feature>
<dbReference type="InterPro" id="IPR036663">
    <property type="entry name" value="Fumarylacetoacetase_C_sf"/>
</dbReference>
<evidence type="ECO:0000313" key="4">
    <source>
        <dbReference type="EMBL" id="MCP3730265.1"/>
    </source>
</evidence>
<sequence length="289" mass="30733">MIAAPSGKGDKHVARYASFLLPDGKSSFGRIEGDSLVELATAATPSLKAALTERRLATLGDGARHALADIVLLPVIPDPAKILCVGLNYAEHVKETGREQKAHPAIFTRYADSLVAEGQPMVKPTATTRFDYEGELAVIIGKPCHKVGAADAMDHVAGFACFNDGSARDWQRHNIQFTPGKTFPGTGGFGPAMVTADEIDDLGSQRVQTRLNGELVQDQPVSDMIWDIPTVIEYISAFTPLNPGDVIATGTPGGVGDKRTPPLYMQAGDKVEVSIGTIGTLANRIIDEQ</sequence>
<dbReference type="GO" id="GO:0016787">
    <property type="term" value="F:hydrolase activity"/>
    <property type="evidence" value="ECO:0007669"/>
    <property type="project" value="UniProtKB-KW"/>
</dbReference>
<accession>A0A9X2HPP7</accession>
<reference evidence="4" key="1">
    <citation type="submission" date="2022-05" db="EMBL/GenBank/DDBJ databases">
        <title>Sphingomonas sp. strain MG17 Genome sequencing and assembly.</title>
        <authorList>
            <person name="Kim I."/>
        </authorList>
    </citation>
    <scope>NUCLEOTIDE SEQUENCE</scope>
    <source>
        <strain evidence="4">MG17</strain>
    </source>
</reference>
<dbReference type="FunFam" id="3.90.850.10:FF:000002">
    <property type="entry name" value="2-hydroxyhepta-2,4-diene-1,7-dioate isomerase"/>
    <property type="match status" value="1"/>
</dbReference>
<dbReference type="GO" id="GO:0016853">
    <property type="term" value="F:isomerase activity"/>
    <property type="evidence" value="ECO:0007669"/>
    <property type="project" value="UniProtKB-ARBA"/>
</dbReference>
<dbReference type="PANTHER" id="PTHR11820:SF112">
    <property type="entry name" value="FUMARYLACETOACETATE HYDROLASE FAMILY PROTEIN (AFU_ORTHOLOGUE AFUA_1G02370)-RELATED"/>
    <property type="match status" value="1"/>
</dbReference>
<keyword evidence="4" id="KW-0378">Hydrolase</keyword>
<dbReference type="RefSeq" id="WP_254292376.1">
    <property type="nucleotide sequence ID" value="NZ_JAMLDX010000004.1"/>
</dbReference>
<dbReference type="Gene3D" id="3.90.850.10">
    <property type="entry name" value="Fumarylacetoacetase-like, C-terminal domain"/>
    <property type="match status" value="1"/>
</dbReference>
<keyword evidence="5" id="KW-1185">Reference proteome</keyword>
<dbReference type="SUPFAM" id="SSF56529">
    <property type="entry name" value="FAH"/>
    <property type="match status" value="1"/>
</dbReference>
<dbReference type="GO" id="GO:0019752">
    <property type="term" value="P:carboxylic acid metabolic process"/>
    <property type="evidence" value="ECO:0007669"/>
    <property type="project" value="UniProtKB-ARBA"/>
</dbReference>
<evidence type="ECO:0000256" key="2">
    <source>
        <dbReference type="ARBA" id="ARBA00022723"/>
    </source>
</evidence>
<dbReference type="InterPro" id="IPR011234">
    <property type="entry name" value="Fumarylacetoacetase-like_C"/>
</dbReference>
<protein>
    <submittedName>
        <fullName evidence="4">Fumarylacetoacetate hydrolase family protein</fullName>
    </submittedName>
</protein>
<proteinExistence type="inferred from homology"/>
<dbReference type="Proteomes" id="UP001139451">
    <property type="component" value="Unassembled WGS sequence"/>
</dbReference>
<comment type="caution">
    <text evidence="4">The sequence shown here is derived from an EMBL/GenBank/DDBJ whole genome shotgun (WGS) entry which is preliminary data.</text>
</comment>
<gene>
    <name evidence="4" type="ORF">M9978_07465</name>
</gene>
<keyword evidence="2" id="KW-0479">Metal-binding</keyword>
<dbReference type="GO" id="GO:0046872">
    <property type="term" value="F:metal ion binding"/>
    <property type="evidence" value="ECO:0007669"/>
    <property type="project" value="UniProtKB-KW"/>
</dbReference>
<dbReference type="AlphaFoldDB" id="A0A9X2HPP7"/>
<evidence type="ECO:0000259" key="3">
    <source>
        <dbReference type="Pfam" id="PF01557"/>
    </source>
</evidence>
<name>A0A9X2HPP7_9SPHN</name>
<dbReference type="PANTHER" id="PTHR11820">
    <property type="entry name" value="ACYLPYRUVASE"/>
    <property type="match status" value="1"/>
</dbReference>
<dbReference type="EMBL" id="JAMLDX010000004">
    <property type="protein sequence ID" value="MCP3730265.1"/>
    <property type="molecule type" value="Genomic_DNA"/>
</dbReference>